<sequence>MRYILAFLLIFPFMLQAQEATQTFGSGPQIFRLRSTTDIDILGPVIARFAELNPGITVNFEQWGSNALFENSRTACEGGDDPADVVFSSAVQQMVWLVNASCARPYTSALTASLPDTRRWRNELWGITQEPAVIVYNRDQIKGADVPRTRFALLDLMRTRPSDLRGRIATYDITESGLGFLFAHSDSLEASTFGAMLEGFSRVGAVATCCSAEIIDGVASGRFQIAYNVLGSYAASNERPNVGIITPEDYTLILSRGFMIPNNARQPQIAERLLDFLLDEEAQQMLADVGLRMAHASEETGMPVSARRPIALSPTLLIAMDQGQRRQLFALWSNAFEPDVP</sequence>
<evidence type="ECO:0000256" key="2">
    <source>
        <dbReference type="SAM" id="SignalP"/>
    </source>
</evidence>
<protein>
    <submittedName>
        <fullName evidence="3">ABC transporter substrate-binding protein</fullName>
    </submittedName>
</protein>
<dbReference type="Proteomes" id="UP000709466">
    <property type="component" value="Unassembled WGS sequence"/>
</dbReference>
<comment type="caution">
    <text evidence="3">The sequence shown here is derived from an EMBL/GenBank/DDBJ whole genome shotgun (WGS) entry which is preliminary data.</text>
</comment>
<dbReference type="Gene3D" id="3.40.190.10">
    <property type="entry name" value="Periplasmic binding protein-like II"/>
    <property type="match status" value="2"/>
</dbReference>
<reference evidence="3 4" key="1">
    <citation type="submission" date="2020-03" db="EMBL/GenBank/DDBJ databases">
        <title>Bacterial isolates of synthetic phycosphere.</title>
        <authorList>
            <person name="Fu H."/>
            <person name="Moran M.A."/>
        </authorList>
    </citation>
    <scope>NUCLEOTIDE SEQUENCE [LARGE SCALE GENOMIC DNA]</scope>
    <source>
        <strain evidence="3 4">HF1</strain>
    </source>
</reference>
<feature type="signal peptide" evidence="2">
    <location>
        <begin position="1"/>
        <end position="17"/>
    </location>
</feature>
<dbReference type="EMBL" id="JAATOP010000002">
    <property type="protein sequence ID" value="NIY71823.1"/>
    <property type="molecule type" value="Genomic_DNA"/>
</dbReference>
<evidence type="ECO:0000256" key="1">
    <source>
        <dbReference type="ARBA" id="ARBA00022729"/>
    </source>
</evidence>
<dbReference type="PANTHER" id="PTHR30006">
    <property type="entry name" value="THIAMINE-BINDING PERIPLASMIC PROTEIN-RELATED"/>
    <property type="match status" value="1"/>
</dbReference>
<feature type="chain" id="PRO_5047465224" evidence="2">
    <location>
        <begin position="18"/>
        <end position="341"/>
    </location>
</feature>
<dbReference type="Pfam" id="PF01547">
    <property type="entry name" value="SBP_bac_1"/>
    <property type="match status" value="1"/>
</dbReference>
<dbReference type="SUPFAM" id="SSF53850">
    <property type="entry name" value="Periplasmic binding protein-like II"/>
    <property type="match status" value="1"/>
</dbReference>
<dbReference type="RefSeq" id="WP_167637025.1">
    <property type="nucleotide sequence ID" value="NZ_JAATOP010000002.1"/>
</dbReference>
<keyword evidence="4" id="KW-1185">Reference proteome</keyword>
<dbReference type="InterPro" id="IPR006059">
    <property type="entry name" value="SBP"/>
</dbReference>
<evidence type="ECO:0000313" key="4">
    <source>
        <dbReference type="Proteomes" id="UP000709466"/>
    </source>
</evidence>
<dbReference type="PANTHER" id="PTHR30006:SF25">
    <property type="entry name" value="PHOSPHOGLYCERATE TRANSPORT REGULATORY PROTEIN PGTC"/>
    <property type="match status" value="1"/>
</dbReference>
<gene>
    <name evidence="3" type="ORF">HCZ30_05165</name>
</gene>
<organism evidence="3 4">
    <name type="scientific">Marivivens donghaensis</name>
    <dbReference type="NCBI Taxonomy" id="1699413"/>
    <lineage>
        <taxon>Bacteria</taxon>
        <taxon>Pseudomonadati</taxon>
        <taxon>Pseudomonadota</taxon>
        <taxon>Alphaproteobacteria</taxon>
        <taxon>Rhodobacterales</taxon>
        <taxon>Paracoccaceae</taxon>
        <taxon>Marivivens group</taxon>
        <taxon>Marivivens</taxon>
    </lineage>
</organism>
<accession>A0ABX0VVZ3</accession>
<proteinExistence type="predicted"/>
<evidence type="ECO:0000313" key="3">
    <source>
        <dbReference type="EMBL" id="NIY71823.1"/>
    </source>
</evidence>
<keyword evidence="1 2" id="KW-0732">Signal</keyword>
<name>A0ABX0VVZ3_9RHOB</name>